<proteinExistence type="predicted"/>
<dbReference type="Gene3D" id="3.10.490.10">
    <property type="entry name" value="Gamma-glutamyl cyclotransferase-like"/>
    <property type="match status" value="1"/>
</dbReference>
<keyword evidence="2" id="KW-0012">Acyltransferase</keyword>
<evidence type="ECO:0000259" key="1">
    <source>
        <dbReference type="Pfam" id="PF06094"/>
    </source>
</evidence>
<reference evidence="3" key="1">
    <citation type="journal article" date="2019" name="Int. J. Syst. Evol. Microbiol.">
        <title>The Global Catalogue of Microorganisms (GCM) 10K type strain sequencing project: providing services to taxonomists for standard genome sequencing and annotation.</title>
        <authorList>
            <consortium name="The Broad Institute Genomics Platform"/>
            <consortium name="The Broad Institute Genome Sequencing Center for Infectious Disease"/>
            <person name="Wu L."/>
            <person name="Ma J."/>
        </authorList>
    </citation>
    <scope>NUCLEOTIDE SEQUENCE [LARGE SCALE GENOMIC DNA]</scope>
    <source>
        <strain evidence="3">TBRC 5832</strain>
    </source>
</reference>
<dbReference type="InterPro" id="IPR013024">
    <property type="entry name" value="GGCT-like"/>
</dbReference>
<feature type="domain" description="Gamma-glutamylcyclotransferase AIG2-like" evidence="1">
    <location>
        <begin position="4"/>
        <end position="110"/>
    </location>
</feature>
<dbReference type="RefSeq" id="WP_378071902.1">
    <property type="nucleotide sequence ID" value="NZ_JBHSBL010000026.1"/>
</dbReference>
<comment type="caution">
    <text evidence="2">The sequence shown here is derived from an EMBL/GenBank/DDBJ whole genome shotgun (WGS) entry which is preliminary data.</text>
</comment>
<evidence type="ECO:0000313" key="2">
    <source>
        <dbReference type="EMBL" id="MFC4071029.1"/>
    </source>
</evidence>
<organism evidence="2 3">
    <name type="scientific">Actinoplanes subglobosus</name>
    <dbReference type="NCBI Taxonomy" id="1547892"/>
    <lineage>
        <taxon>Bacteria</taxon>
        <taxon>Bacillati</taxon>
        <taxon>Actinomycetota</taxon>
        <taxon>Actinomycetes</taxon>
        <taxon>Micromonosporales</taxon>
        <taxon>Micromonosporaceae</taxon>
        <taxon>Actinoplanes</taxon>
    </lineage>
</organism>
<dbReference type="EC" id="2.3.2.-" evidence="2"/>
<name>A0ABV8J409_9ACTN</name>
<dbReference type="EMBL" id="JBHSBL010000026">
    <property type="protein sequence ID" value="MFC4071029.1"/>
    <property type="molecule type" value="Genomic_DNA"/>
</dbReference>
<gene>
    <name evidence="2" type="ORF">ACFO0C_39380</name>
</gene>
<dbReference type="SUPFAM" id="SSF110857">
    <property type="entry name" value="Gamma-glutamyl cyclotransferase-like"/>
    <property type="match status" value="1"/>
</dbReference>
<keyword evidence="2" id="KW-0808">Transferase</keyword>
<accession>A0ABV8J409</accession>
<dbReference type="InterPro" id="IPR036568">
    <property type="entry name" value="GGCT-like_sf"/>
</dbReference>
<protein>
    <submittedName>
        <fullName evidence="2">Gamma-glutamylcyclotransferase family protein</fullName>
        <ecNumber evidence="2">2.3.2.-</ecNumber>
    </submittedName>
</protein>
<sequence length="111" mass="12183">MPLLFSYGTLRDPAVQRSVFGRELGGRADRIVGFRVEQLEITDPEVLAVSGETYHPILVRTDDSGETVEGAALEVTEAELLLADGYEVDEYHRVTAPLASGDTAWVYVARD</sequence>
<evidence type="ECO:0000313" key="3">
    <source>
        <dbReference type="Proteomes" id="UP001595867"/>
    </source>
</evidence>
<dbReference type="Pfam" id="PF06094">
    <property type="entry name" value="GGACT"/>
    <property type="match status" value="1"/>
</dbReference>
<dbReference type="Proteomes" id="UP001595867">
    <property type="component" value="Unassembled WGS sequence"/>
</dbReference>
<dbReference type="CDD" id="cd06661">
    <property type="entry name" value="GGCT_like"/>
    <property type="match status" value="1"/>
</dbReference>
<dbReference type="GO" id="GO:0016746">
    <property type="term" value="F:acyltransferase activity"/>
    <property type="evidence" value="ECO:0007669"/>
    <property type="project" value="UniProtKB-KW"/>
</dbReference>
<keyword evidence="3" id="KW-1185">Reference proteome</keyword>
<dbReference type="InterPro" id="IPR009288">
    <property type="entry name" value="AIG2-like_dom"/>
</dbReference>